<dbReference type="InterPro" id="IPR055247">
    <property type="entry name" value="InsJ-like_HTH"/>
</dbReference>
<evidence type="ECO:0000313" key="2">
    <source>
        <dbReference type="EMBL" id="CEG11147.1"/>
    </source>
</evidence>
<dbReference type="Pfam" id="PF13518">
    <property type="entry name" value="HTH_28"/>
    <property type="match status" value="1"/>
</dbReference>
<sequence>MRKITEEGKALVVLLYSAGKASYGFIARLFNVSRAAVLKWIRTIIWFQ</sequence>
<dbReference type="InterPro" id="IPR010921">
    <property type="entry name" value="Trp_repressor/repl_initiator"/>
</dbReference>
<proteinExistence type="predicted"/>
<organism evidence="2">
    <name type="scientific">groundwater metagenome</name>
    <dbReference type="NCBI Taxonomy" id="717931"/>
    <lineage>
        <taxon>unclassified sequences</taxon>
        <taxon>metagenomes</taxon>
        <taxon>ecological metagenomes</taxon>
    </lineage>
</organism>
<gene>
    <name evidence="2" type="ORF">MSIBF_A1220001</name>
</gene>
<dbReference type="AlphaFoldDB" id="A0A098E5X5"/>
<dbReference type="GO" id="GO:0043565">
    <property type="term" value="F:sequence-specific DNA binding"/>
    <property type="evidence" value="ECO:0007669"/>
    <property type="project" value="InterPro"/>
</dbReference>
<name>A0A098E5X5_9ZZZZ</name>
<dbReference type="EMBL" id="CCXY01000027">
    <property type="protein sequence ID" value="CEG11147.1"/>
    <property type="molecule type" value="Genomic_DNA"/>
</dbReference>
<evidence type="ECO:0000259" key="1">
    <source>
        <dbReference type="Pfam" id="PF13518"/>
    </source>
</evidence>
<dbReference type="GO" id="GO:0000150">
    <property type="term" value="F:DNA strand exchange activity"/>
    <property type="evidence" value="ECO:0007669"/>
    <property type="project" value="InterPro"/>
</dbReference>
<accession>A0A098E5X5</accession>
<protein>
    <recommendedName>
        <fullName evidence="1">Insertion element IS150 protein InsJ-like helix-turn-helix domain-containing protein</fullName>
    </recommendedName>
</protein>
<feature type="domain" description="Insertion element IS150 protein InsJ-like helix-turn-helix" evidence="1">
    <location>
        <begin position="9"/>
        <end position="42"/>
    </location>
</feature>
<dbReference type="SUPFAM" id="SSF48295">
    <property type="entry name" value="TrpR-like"/>
    <property type="match status" value="1"/>
</dbReference>
<reference evidence="2" key="1">
    <citation type="submission" date="2014-09" db="EMBL/GenBank/DDBJ databases">
        <authorList>
            <person name="Probst J Alexander"/>
        </authorList>
    </citation>
    <scope>NUCLEOTIDE SEQUENCE</scope>
</reference>